<evidence type="ECO:0000256" key="4">
    <source>
        <dbReference type="ARBA" id="ARBA00023033"/>
    </source>
</evidence>
<dbReference type="FunFam" id="1.10.630.10:FF:000122">
    <property type="entry name" value="Cytochrome P450"/>
    <property type="match status" value="1"/>
</dbReference>
<dbReference type="Proteomes" id="UP001432027">
    <property type="component" value="Unassembled WGS sequence"/>
</dbReference>
<dbReference type="AlphaFoldDB" id="A0AAV5U6R0"/>
<keyword evidence="2 5" id="KW-0479">Metal-binding</keyword>
<keyword evidence="8" id="KW-1185">Reference proteome</keyword>
<dbReference type="GO" id="GO:0005737">
    <property type="term" value="C:cytoplasm"/>
    <property type="evidence" value="ECO:0007669"/>
    <property type="project" value="TreeGrafter"/>
</dbReference>
<dbReference type="PANTHER" id="PTHR24300">
    <property type="entry name" value="CYTOCHROME P450 508A4-RELATED"/>
    <property type="match status" value="1"/>
</dbReference>
<keyword evidence="3 5" id="KW-0408">Iron</keyword>
<dbReference type="PANTHER" id="PTHR24300:SF338">
    <property type="entry name" value="CYTOCHROME P450 CYP36A1-RELATED"/>
    <property type="match status" value="1"/>
</dbReference>
<dbReference type="InterPro" id="IPR050182">
    <property type="entry name" value="Cytochrome_P450_fam2"/>
</dbReference>
<organism evidence="7 8">
    <name type="scientific">Pristionchus entomophagus</name>
    <dbReference type="NCBI Taxonomy" id="358040"/>
    <lineage>
        <taxon>Eukaryota</taxon>
        <taxon>Metazoa</taxon>
        <taxon>Ecdysozoa</taxon>
        <taxon>Nematoda</taxon>
        <taxon>Chromadorea</taxon>
        <taxon>Rhabditida</taxon>
        <taxon>Rhabditina</taxon>
        <taxon>Diplogasteromorpha</taxon>
        <taxon>Diplogasteroidea</taxon>
        <taxon>Neodiplogasteridae</taxon>
        <taxon>Pristionchus</taxon>
    </lineage>
</organism>
<dbReference type="GO" id="GO:0020037">
    <property type="term" value="F:heme binding"/>
    <property type="evidence" value="ECO:0007669"/>
    <property type="project" value="InterPro"/>
</dbReference>
<dbReference type="GO" id="GO:0005506">
    <property type="term" value="F:iron ion binding"/>
    <property type="evidence" value="ECO:0007669"/>
    <property type="project" value="InterPro"/>
</dbReference>
<evidence type="ECO:0000256" key="6">
    <source>
        <dbReference type="RuleBase" id="RU000461"/>
    </source>
</evidence>
<dbReference type="Pfam" id="PF00067">
    <property type="entry name" value="p450"/>
    <property type="match status" value="1"/>
</dbReference>
<evidence type="ECO:0000256" key="2">
    <source>
        <dbReference type="ARBA" id="ARBA00022723"/>
    </source>
</evidence>
<proteinExistence type="inferred from homology"/>
<dbReference type="PRINTS" id="PR00463">
    <property type="entry name" value="EP450I"/>
</dbReference>
<evidence type="ECO:0000256" key="3">
    <source>
        <dbReference type="ARBA" id="ARBA00023004"/>
    </source>
</evidence>
<dbReference type="InterPro" id="IPR001128">
    <property type="entry name" value="Cyt_P450"/>
</dbReference>
<evidence type="ECO:0000256" key="1">
    <source>
        <dbReference type="ARBA" id="ARBA00010617"/>
    </source>
</evidence>
<sequence length="491" mass="56764">FRMLIVIILLVAALTYYFCINRILGLPPGPSPLPIFGNMLSFDFELDKVLLNWKARYGRVFTIWLPFPIVVIGDHKLLQEHVAKNGDLFLARKNPDQLNDIFFGGPYGLVFEDNNMVKEQRKFAIKSLHEVGFASASLEDTVHHYALEVVTRWNNSKGDAVDVTENIMKSIGNVVWDLTFGITLEFDNEILPKFRQVQQDLLPLLGCHLMMFVELFPFLRKLDFLFGYHIKRLQILIDEAQEMIGDAIKITEKSFDPHNQPRSYVDAFLREMKKNDETGKPAGNFHFNQMKQSAMSIWGAGFETTVSLLRMCCLELVNNPEVQRKLQKEIDEVIGERRIRFDDQKLLPYTCAFLQEMYRIGNVLPINFFRMTTQDTEIEGWPIASGTTILPQFSMVHMDPNEFERPDYFCPERHIHIDGQFIKDPRITPFSVGRRSCLGETLARMEIFVMFATFVQHCHFTPVGKVPPPIDWTLGFTRAVAHFTVRVESRN</sequence>
<dbReference type="GO" id="GO:0006082">
    <property type="term" value="P:organic acid metabolic process"/>
    <property type="evidence" value="ECO:0007669"/>
    <property type="project" value="TreeGrafter"/>
</dbReference>
<comment type="cofactor">
    <cofactor evidence="5">
        <name>heme</name>
        <dbReference type="ChEBI" id="CHEBI:30413"/>
    </cofactor>
</comment>
<keyword evidence="6" id="KW-0560">Oxidoreductase</keyword>
<dbReference type="SUPFAM" id="SSF48264">
    <property type="entry name" value="Cytochrome P450"/>
    <property type="match status" value="1"/>
</dbReference>
<dbReference type="EMBL" id="BTSX01000005">
    <property type="protein sequence ID" value="GMT02576.1"/>
    <property type="molecule type" value="Genomic_DNA"/>
</dbReference>
<dbReference type="PRINTS" id="PR00385">
    <property type="entry name" value="P450"/>
</dbReference>
<comment type="similarity">
    <text evidence="1 6">Belongs to the cytochrome P450 family.</text>
</comment>
<dbReference type="GO" id="GO:0016712">
    <property type="term" value="F:oxidoreductase activity, acting on paired donors, with incorporation or reduction of molecular oxygen, reduced flavin or flavoprotein as one donor, and incorporation of one atom of oxygen"/>
    <property type="evidence" value="ECO:0007669"/>
    <property type="project" value="TreeGrafter"/>
</dbReference>
<evidence type="ECO:0008006" key="9">
    <source>
        <dbReference type="Google" id="ProtNLM"/>
    </source>
</evidence>
<evidence type="ECO:0000313" key="7">
    <source>
        <dbReference type="EMBL" id="GMT02576.1"/>
    </source>
</evidence>
<reference evidence="7" key="1">
    <citation type="submission" date="2023-10" db="EMBL/GenBank/DDBJ databases">
        <title>Genome assembly of Pristionchus species.</title>
        <authorList>
            <person name="Yoshida K."/>
            <person name="Sommer R.J."/>
        </authorList>
    </citation>
    <scope>NUCLEOTIDE SEQUENCE</scope>
    <source>
        <strain evidence="7">RS0144</strain>
    </source>
</reference>
<name>A0AAV5U6R0_9BILA</name>
<evidence type="ECO:0000256" key="5">
    <source>
        <dbReference type="PIRSR" id="PIRSR602401-1"/>
    </source>
</evidence>
<feature type="non-terminal residue" evidence="7">
    <location>
        <position position="1"/>
    </location>
</feature>
<dbReference type="InterPro" id="IPR002401">
    <property type="entry name" value="Cyt_P450_E_grp-I"/>
</dbReference>
<keyword evidence="5 6" id="KW-0349">Heme</keyword>
<accession>A0AAV5U6R0</accession>
<protein>
    <recommendedName>
        <fullName evidence="9">Cytochrome P450</fullName>
    </recommendedName>
</protein>
<dbReference type="Gene3D" id="1.10.630.10">
    <property type="entry name" value="Cytochrome P450"/>
    <property type="match status" value="1"/>
</dbReference>
<evidence type="ECO:0000313" key="8">
    <source>
        <dbReference type="Proteomes" id="UP001432027"/>
    </source>
</evidence>
<dbReference type="InterPro" id="IPR036396">
    <property type="entry name" value="Cyt_P450_sf"/>
</dbReference>
<feature type="binding site" description="axial binding residue" evidence="5">
    <location>
        <position position="437"/>
    </location>
    <ligand>
        <name>heme</name>
        <dbReference type="ChEBI" id="CHEBI:30413"/>
    </ligand>
    <ligandPart>
        <name>Fe</name>
        <dbReference type="ChEBI" id="CHEBI:18248"/>
    </ligandPart>
</feature>
<dbReference type="GO" id="GO:0006805">
    <property type="term" value="P:xenobiotic metabolic process"/>
    <property type="evidence" value="ECO:0007669"/>
    <property type="project" value="TreeGrafter"/>
</dbReference>
<dbReference type="PROSITE" id="PS00086">
    <property type="entry name" value="CYTOCHROME_P450"/>
    <property type="match status" value="1"/>
</dbReference>
<keyword evidence="4 6" id="KW-0503">Monooxygenase</keyword>
<gene>
    <name evidence="7" type="ORF">PENTCL1PPCAC_24750</name>
</gene>
<dbReference type="InterPro" id="IPR017972">
    <property type="entry name" value="Cyt_P450_CS"/>
</dbReference>
<comment type="caution">
    <text evidence="7">The sequence shown here is derived from an EMBL/GenBank/DDBJ whole genome shotgun (WGS) entry which is preliminary data.</text>
</comment>